<dbReference type="GO" id="GO:0005737">
    <property type="term" value="C:cytoplasm"/>
    <property type="evidence" value="ECO:0007669"/>
    <property type="project" value="UniProtKB-SubCell"/>
</dbReference>
<comment type="subcellular location">
    <subcellularLocation>
        <location evidence="9">Cytoplasm</location>
    </subcellularLocation>
</comment>
<comment type="function">
    <text evidence="9">Catalyzes the ATP-dependent phosphorylation of N-acetyl-L-glutamate.</text>
</comment>
<dbReference type="RefSeq" id="WP_106262746.1">
    <property type="nucleotide sequence ID" value="NZ_PVTQ01000002.1"/>
</dbReference>
<comment type="pathway">
    <text evidence="1 9">Amino-acid biosynthesis; L-arginine biosynthesis; N(2)-acetyl-L-ornithine from L-glutamate: step 2/4.</text>
</comment>
<comment type="caution">
    <text evidence="11">The sequence shown here is derived from an EMBL/GenBank/DDBJ whole genome shotgun (WGS) entry which is preliminary data.</text>
</comment>
<dbReference type="InterPro" id="IPR041727">
    <property type="entry name" value="NAGK-C"/>
</dbReference>
<dbReference type="PANTHER" id="PTHR23342:SF0">
    <property type="entry name" value="N-ACETYLGLUTAMATE SYNTHASE, MITOCHONDRIAL"/>
    <property type="match status" value="1"/>
</dbReference>
<keyword evidence="7 9" id="KW-0067">ATP-binding</keyword>
<dbReference type="InterPro" id="IPR036393">
    <property type="entry name" value="AceGlu_kinase-like_sf"/>
</dbReference>
<dbReference type="EMBL" id="PVTQ01000002">
    <property type="protein sequence ID" value="PRY92216.1"/>
    <property type="molecule type" value="Genomic_DNA"/>
</dbReference>
<dbReference type="GO" id="GO:0042450">
    <property type="term" value="P:L-arginine biosynthetic process via ornithine"/>
    <property type="evidence" value="ECO:0007669"/>
    <property type="project" value="UniProtKB-UniRule"/>
</dbReference>
<dbReference type="OrthoDB" id="9803155at2"/>
<dbReference type="EC" id="2.7.2.8" evidence="9"/>
<feature type="site" description="Transition state stabilizer" evidence="9">
    <location>
        <position position="37"/>
    </location>
</feature>
<evidence type="ECO:0000256" key="3">
    <source>
        <dbReference type="ARBA" id="ARBA00022605"/>
    </source>
</evidence>
<dbReference type="Gene3D" id="3.40.1160.10">
    <property type="entry name" value="Acetylglutamate kinase-like"/>
    <property type="match status" value="1"/>
</dbReference>
<name>A0A2T0WZT2_9RHOB</name>
<evidence type="ECO:0000256" key="7">
    <source>
        <dbReference type="ARBA" id="ARBA00022840"/>
    </source>
</evidence>
<evidence type="ECO:0000256" key="5">
    <source>
        <dbReference type="ARBA" id="ARBA00022741"/>
    </source>
</evidence>
<feature type="binding site" evidence="9">
    <location>
        <begin position="72"/>
        <end position="73"/>
    </location>
    <ligand>
        <name>substrate</name>
    </ligand>
</feature>
<evidence type="ECO:0000256" key="4">
    <source>
        <dbReference type="ARBA" id="ARBA00022679"/>
    </source>
</evidence>
<dbReference type="AlphaFoldDB" id="A0A2T0WZT2"/>
<dbReference type="Proteomes" id="UP000238392">
    <property type="component" value="Unassembled WGS sequence"/>
</dbReference>
<comment type="catalytic activity">
    <reaction evidence="8 9">
        <text>N-acetyl-L-glutamate + ATP = N-acetyl-L-glutamyl 5-phosphate + ADP</text>
        <dbReference type="Rhea" id="RHEA:14629"/>
        <dbReference type="ChEBI" id="CHEBI:30616"/>
        <dbReference type="ChEBI" id="CHEBI:44337"/>
        <dbReference type="ChEBI" id="CHEBI:57936"/>
        <dbReference type="ChEBI" id="CHEBI:456216"/>
        <dbReference type="EC" id="2.7.2.8"/>
    </reaction>
</comment>
<evidence type="ECO:0000256" key="6">
    <source>
        <dbReference type="ARBA" id="ARBA00022777"/>
    </source>
</evidence>
<dbReference type="PIRSF" id="PIRSF000728">
    <property type="entry name" value="NAGK"/>
    <property type="match status" value="1"/>
</dbReference>
<dbReference type="Pfam" id="PF00696">
    <property type="entry name" value="AA_kinase"/>
    <property type="match status" value="1"/>
</dbReference>
<feature type="binding site" evidence="9">
    <location>
        <position position="186"/>
    </location>
    <ligand>
        <name>substrate</name>
    </ligand>
</feature>
<keyword evidence="5 9" id="KW-0547">Nucleotide-binding</keyword>
<comment type="similarity">
    <text evidence="9">Belongs to the acetylglutamate kinase family. ArgB subfamily.</text>
</comment>
<evidence type="ECO:0000256" key="8">
    <source>
        <dbReference type="ARBA" id="ARBA00048141"/>
    </source>
</evidence>
<organism evidence="11 12">
    <name type="scientific">Donghicola tyrosinivorans</name>
    <dbReference type="NCBI Taxonomy" id="1652492"/>
    <lineage>
        <taxon>Bacteria</taxon>
        <taxon>Pseudomonadati</taxon>
        <taxon>Pseudomonadota</taxon>
        <taxon>Alphaproteobacteria</taxon>
        <taxon>Rhodobacterales</taxon>
        <taxon>Roseobacteraceae</taxon>
        <taxon>Donghicola</taxon>
    </lineage>
</organism>
<dbReference type="HAMAP" id="MF_00082">
    <property type="entry name" value="ArgB"/>
    <property type="match status" value="1"/>
</dbReference>
<keyword evidence="3 9" id="KW-0028">Amino-acid biosynthesis</keyword>
<keyword evidence="9" id="KW-0963">Cytoplasm</keyword>
<sequence length="293" mass="30810">MKKQMAPMNRDWIATARTLSEALPYLQRYDDAIVVIKLGGHAMGNDEAMDAFARDVVLMRQVGVNPVVVHGGGPMINEMLGKLGVKSEFVNGKRVTDQATVDVVEMVLSGQVNKRIVQAINRQGGRAVGLSGKDANLIMCEQTDPALGLVGTPSKIDPNVLNALFEDDTIPVIAPLGAGENGETFNINGDTAAGAIAGALHADRLLLLTDVDGVRNAEGDVVTELTAAQIEEMTKAGVIAGGMIPKTQTALDAIEAGVRAVVILDGRLPNCCLLELFTDHGAGSLIRKQPKGA</sequence>
<dbReference type="InterPro" id="IPR037528">
    <property type="entry name" value="ArgB"/>
</dbReference>
<dbReference type="InterPro" id="IPR001057">
    <property type="entry name" value="Glu/AcGlu_kinase"/>
</dbReference>
<gene>
    <name evidence="9" type="primary">argB</name>
    <name evidence="11" type="ORF">CLV74_102130</name>
</gene>
<evidence type="ECO:0000313" key="11">
    <source>
        <dbReference type="EMBL" id="PRY92216.1"/>
    </source>
</evidence>
<protein>
    <recommendedName>
        <fullName evidence="9">Acetylglutamate kinase</fullName>
        <ecNumber evidence="9">2.7.2.8</ecNumber>
    </recommendedName>
    <alternativeName>
        <fullName evidence="9">N-acetyl-L-glutamate 5-phosphotransferase</fullName>
    </alternativeName>
    <alternativeName>
        <fullName evidence="9">NAG kinase</fullName>
        <shortName evidence="9">NAGK</shortName>
    </alternativeName>
</protein>
<dbReference type="NCBIfam" id="TIGR00761">
    <property type="entry name" value="argB"/>
    <property type="match status" value="1"/>
</dbReference>
<keyword evidence="12" id="KW-1185">Reference proteome</keyword>
<reference evidence="11 12" key="1">
    <citation type="submission" date="2018-03" db="EMBL/GenBank/DDBJ databases">
        <title>Genomic Encyclopedia of Archaeal and Bacterial Type Strains, Phase II (KMG-II): from individual species to whole genera.</title>
        <authorList>
            <person name="Goeker M."/>
        </authorList>
    </citation>
    <scope>NUCLEOTIDE SEQUENCE [LARGE SCALE GENOMIC DNA]</scope>
    <source>
        <strain evidence="11 12">DSM 100212</strain>
    </source>
</reference>
<dbReference type="InterPro" id="IPR001048">
    <property type="entry name" value="Asp/Glu/Uridylate_kinase"/>
</dbReference>
<dbReference type="GO" id="GO:0005524">
    <property type="term" value="F:ATP binding"/>
    <property type="evidence" value="ECO:0007669"/>
    <property type="project" value="UniProtKB-UniRule"/>
</dbReference>
<keyword evidence="4 9" id="KW-0808">Transferase</keyword>
<dbReference type="SUPFAM" id="SSF53633">
    <property type="entry name" value="Carbamate kinase-like"/>
    <property type="match status" value="1"/>
</dbReference>
<evidence type="ECO:0000259" key="10">
    <source>
        <dbReference type="Pfam" id="PF00696"/>
    </source>
</evidence>
<dbReference type="UniPathway" id="UPA00068">
    <property type="reaction ID" value="UER00107"/>
</dbReference>
<dbReference type="PANTHER" id="PTHR23342">
    <property type="entry name" value="N-ACETYLGLUTAMATE SYNTHASE"/>
    <property type="match status" value="1"/>
</dbReference>
<accession>A0A2T0WZT2</accession>
<evidence type="ECO:0000256" key="9">
    <source>
        <dbReference type="HAMAP-Rule" id="MF_00082"/>
    </source>
</evidence>
<keyword evidence="6 9" id="KW-0418">Kinase</keyword>
<evidence type="ECO:0000256" key="1">
    <source>
        <dbReference type="ARBA" id="ARBA00004828"/>
    </source>
</evidence>
<keyword evidence="2 9" id="KW-0055">Arginine biosynthesis</keyword>
<dbReference type="CDD" id="cd04250">
    <property type="entry name" value="AAK_NAGK-C"/>
    <property type="match status" value="1"/>
</dbReference>
<feature type="domain" description="Aspartate/glutamate/uridylate kinase" evidence="10">
    <location>
        <begin position="33"/>
        <end position="264"/>
    </location>
</feature>
<dbReference type="GO" id="GO:0003991">
    <property type="term" value="F:acetylglutamate kinase activity"/>
    <property type="evidence" value="ECO:0007669"/>
    <property type="project" value="UniProtKB-UniRule"/>
</dbReference>
<feature type="site" description="Transition state stabilizer" evidence="9">
    <location>
        <position position="246"/>
    </location>
</feature>
<dbReference type="InterPro" id="IPR004662">
    <property type="entry name" value="AcgluKinase_fam"/>
</dbReference>
<dbReference type="FunFam" id="3.40.1160.10:FF:000004">
    <property type="entry name" value="Acetylglutamate kinase"/>
    <property type="match status" value="1"/>
</dbReference>
<proteinExistence type="inferred from homology"/>
<evidence type="ECO:0000313" key="12">
    <source>
        <dbReference type="Proteomes" id="UP000238392"/>
    </source>
</evidence>
<dbReference type="PRINTS" id="PR00474">
    <property type="entry name" value="GLU5KINASE"/>
</dbReference>
<evidence type="ECO:0000256" key="2">
    <source>
        <dbReference type="ARBA" id="ARBA00022571"/>
    </source>
</evidence>
<feature type="binding site" evidence="9">
    <location>
        <position position="94"/>
    </location>
    <ligand>
        <name>substrate</name>
    </ligand>
</feature>